<dbReference type="PANTHER" id="PTHR33802">
    <property type="entry name" value="SI:CH211-161H7.5-RELATED"/>
    <property type="match status" value="1"/>
</dbReference>
<keyword evidence="1" id="KW-0472">Membrane</keyword>
<comment type="caution">
    <text evidence="2">The sequence shown here is derived from an EMBL/GenBank/DDBJ whole genome shotgun (WGS) entry which is preliminary data.</text>
</comment>
<keyword evidence="3" id="KW-1185">Reference proteome</keyword>
<dbReference type="RefSeq" id="WP_173778353.1">
    <property type="nucleotide sequence ID" value="NZ_JABSNO010000004.1"/>
</dbReference>
<feature type="transmembrane region" description="Helical" evidence="1">
    <location>
        <begin position="206"/>
        <end position="222"/>
    </location>
</feature>
<dbReference type="AlphaFoldDB" id="A0A8J8GA12"/>
<evidence type="ECO:0000256" key="1">
    <source>
        <dbReference type="SAM" id="Phobius"/>
    </source>
</evidence>
<feature type="transmembrane region" description="Helical" evidence="1">
    <location>
        <begin position="148"/>
        <end position="170"/>
    </location>
</feature>
<dbReference type="EMBL" id="JABSNO010000004">
    <property type="protein sequence ID" value="NRS91732.1"/>
    <property type="molecule type" value="Genomic_DNA"/>
</dbReference>
<dbReference type="PANTHER" id="PTHR33802:SF1">
    <property type="entry name" value="XK-RELATED PROTEIN"/>
    <property type="match status" value="1"/>
</dbReference>
<keyword evidence="1" id="KW-1133">Transmembrane helix</keyword>
<proteinExistence type="predicted"/>
<feature type="transmembrane region" description="Helical" evidence="1">
    <location>
        <begin position="108"/>
        <end position="127"/>
    </location>
</feature>
<feature type="transmembrane region" description="Helical" evidence="1">
    <location>
        <begin position="228"/>
        <end position="248"/>
    </location>
</feature>
<reference evidence="2" key="1">
    <citation type="submission" date="2020-05" db="EMBL/GenBank/DDBJ databases">
        <title>Genomic Encyclopedia of Type Strains, Phase IV (KMG-V): Genome sequencing to study the core and pangenomes of soil and plant-associated prokaryotes.</title>
        <authorList>
            <person name="Whitman W."/>
        </authorList>
    </citation>
    <scope>NUCLEOTIDE SEQUENCE</scope>
    <source>
        <strain evidence="2">16F</strain>
    </source>
</reference>
<feature type="transmembrane region" description="Helical" evidence="1">
    <location>
        <begin position="43"/>
        <end position="65"/>
    </location>
</feature>
<accession>A0A8J8GA12</accession>
<gene>
    <name evidence="2" type="ORF">HNQ03_000799</name>
</gene>
<sequence>MKKPLQIANGIAFVSTIIINYLSNSGKINGVTIGERSNGIASLFTPAGYAFSIWGLIYLMLFIFVIFQGRSLFNKERQDDFVEKVGIWFVISCVGNSVWVILWSYSLTGPSCIAMAVILFSLIKIILNNRMEIWDAPAKIIAFLWWPFVLYLGWISVASIANVATFLIEINWGRFGLTAETWTFIMIFVATILNAFVIFNRAMREFALVGIWALIAIAVRNWGVENLISYVAVFCAANLFVLVSYHGFKNMKTNPFYLMMKK</sequence>
<keyword evidence="1" id="KW-0812">Transmembrane</keyword>
<organism evidence="2 3">
    <name type="scientific">Frigoriflavimonas asaccharolytica</name>
    <dbReference type="NCBI Taxonomy" id="2735899"/>
    <lineage>
        <taxon>Bacteria</taxon>
        <taxon>Pseudomonadati</taxon>
        <taxon>Bacteroidota</taxon>
        <taxon>Flavobacteriia</taxon>
        <taxon>Flavobacteriales</taxon>
        <taxon>Weeksellaceae</taxon>
        <taxon>Frigoriflavimonas</taxon>
    </lineage>
</organism>
<evidence type="ECO:0000313" key="2">
    <source>
        <dbReference type="EMBL" id="NRS91732.1"/>
    </source>
</evidence>
<dbReference type="Proteomes" id="UP000610746">
    <property type="component" value="Unassembled WGS sequence"/>
</dbReference>
<feature type="transmembrane region" description="Helical" evidence="1">
    <location>
        <begin position="182"/>
        <end position="199"/>
    </location>
</feature>
<evidence type="ECO:0008006" key="4">
    <source>
        <dbReference type="Google" id="ProtNLM"/>
    </source>
</evidence>
<feature type="transmembrane region" description="Helical" evidence="1">
    <location>
        <begin position="7"/>
        <end position="23"/>
    </location>
</feature>
<feature type="transmembrane region" description="Helical" evidence="1">
    <location>
        <begin position="85"/>
        <end position="102"/>
    </location>
</feature>
<evidence type="ECO:0000313" key="3">
    <source>
        <dbReference type="Proteomes" id="UP000610746"/>
    </source>
</evidence>
<protein>
    <recommendedName>
        <fullName evidence="4">TspO/MBR related protein</fullName>
    </recommendedName>
</protein>
<name>A0A8J8GA12_9FLAO</name>